<protein>
    <submittedName>
        <fullName evidence="1">Uncharacterized protein</fullName>
    </submittedName>
</protein>
<dbReference type="EMBL" id="FOCL01000008">
    <property type="protein sequence ID" value="SEO41987.1"/>
    <property type="molecule type" value="Genomic_DNA"/>
</dbReference>
<accession>A0A1H8PJU1</accession>
<proteinExistence type="predicted"/>
<organism evidence="1 2">
    <name type="scientific">Mucilaginibacter gossypiicola</name>
    <dbReference type="NCBI Taxonomy" id="551995"/>
    <lineage>
        <taxon>Bacteria</taxon>
        <taxon>Pseudomonadati</taxon>
        <taxon>Bacteroidota</taxon>
        <taxon>Sphingobacteriia</taxon>
        <taxon>Sphingobacteriales</taxon>
        <taxon>Sphingobacteriaceae</taxon>
        <taxon>Mucilaginibacter</taxon>
    </lineage>
</organism>
<dbReference type="Proteomes" id="UP000198942">
    <property type="component" value="Unassembled WGS sequence"/>
</dbReference>
<evidence type="ECO:0000313" key="2">
    <source>
        <dbReference type="Proteomes" id="UP000198942"/>
    </source>
</evidence>
<dbReference type="OrthoDB" id="797474at2"/>
<gene>
    <name evidence="1" type="ORF">SAMN05192574_10833</name>
</gene>
<dbReference type="AlphaFoldDB" id="A0A1H8PJU1"/>
<keyword evidence="2" id="KW-1185">Reference proteome</keyword>
<dbReference type="RefSeq" id="WP_091214969.1">
    <property type="nucleotide sequence ID" value="NZ_FOCL01000008.1"/>
</dbReference>
<reference evidence="2" key="1">
    <citation type="submission" date="2016-10" db="EMBL/GenBank/DDBJ databases">
        <authorList>
            <person name="Varghese N."/>
            <person name="Submissions S."/>
        </authorList>
    </citation>
    <scope>NUCLEOTIDE SEQUENCE [LARGE SCALE GENOMIC DNA]</scope>
    <source>
        <strain evidence="2">Gh-48</strain>
    </source>
</reference>
<evidence type="ECO:0000313" key="1">
    <source>
        <dbReference type="EMBL" id="SEO41987.1"/>
    </source>
</evidence>
<name>A0A1H8PJU1_9SPHI</name>
<sequence>MNWILRKSNKLSYHTNLTEIVKPIVDDIADLNWLVADLEYGGFNGDYLPINMNDDYFILNPVEFKIIANTDLQLYWGVFVGIPSKHQVLVDVENLPFVEGNPLVWKNGNIQHADAVIEIICYDSGYTMVKFTDEELSNKFKTYFTEAIELEKFKNKSAPYY</sequence>